<dbReference type="GO" id="GO:0003911">
    <property type="term" value="F:DNA ligase (NAD+) activity"/>
    <property type="evidence" value="ECO:0007669"/>
    <property type="project" value="UniProtKB-EC"/>
</dbReference>
<comment type="caution">
    <text evidence="2">The sequence shown here is derived from an EMBL/GenBank/DDBJ whole genome shotgun (WGS) entry which is preliminary data.</text>
</comment>
<evidence type="ECO:0000313" key="2">
    <source>
        <dbReference type="EMBL" id="CNE34138.1"/>
    </source>
</evidence>
<organism evidence="2 3">
    <name type="scientific">Yersinia enterocolitica</name>
    <dbReference type="NCBI Taxonomy" id="630"/>
    <lineage>
        <taxon>Bacteria</taxon>
        <taxon>Pseudomonadati</taxon>
        <taxon>Pseudomonadota</taxon>
        <taxon>Gammaproteobacteria</taxon>
        <taxon>Enterobacterales</taxon>
        <taxon>Yersiniaceae</taxon>
        <taxon>Yersinia</taxon>
    </lineage>
</organism>
<keyword evidence="3" id="KW-1185">Reference proteome</keyword>
<accession>A0ABP1YA59</accession>
<evidence type="ECO:0000313" key="3">
    <source>
        <dbReference type="Proteomes" id="UP000041601"/>
    </source>
</evidence>
<dbReference type="Gene3D" id="1.10.287.610">
    <property type="entry name" value="Helix hairpin bin"/>
    <property type="match status" value="1"/>
</dbReference>
<dbReference type="EC" id="6.5.1.2" evidence="2"/>
<proteinExistence type="predicted"/>
<name>A0ABP1YA59_YEREN</name>
<dbReference type="Proteomes" id="UP000041601">
    <property type="component" value="Unassembled WGS sequence"/>
</dbReference>
<gene>
    <name evidence="2" type="primary">ligB_1</name>
    <name evidence="2" type="ORF">ERS137959_03561</name>
</gene>
<sequence>MNVHKMKILSLLMVSFISWQIRAESVCPEWTEERMSGEMHLLEKQLDQWNIAYHQQGISPIADDIYDQLQDKLHRWRLCLGLPDKTDIRPIPGNGKMLHPVARPHRLKKT</sequence>
<feature type="region of interest" description="Disordered" evidence="1">
    <location>
        <begin position="91"/>
        <end position="110"/>
    </location>
</feature>
<dbReference type="SUPFAM" id="SSF56091">
    <property type="entry name" value="DNA ligase/mRNA capping enzyme, catalytic domain"/>
    <property type="match status" value="1"/>
</dbReference>
<keyword evidence="2" id="KW-0436">Ligase</keyword>
<protein>
    <submittedName>
        <fullName evidence="2">NAD-dependent DNA ligase LigB</fullName>
        <ecNumber evidence="2">6.5.1.2</ecNumber>
    </submittedName>
</protein>
<evidence type="ECO:0000256" key="1">
    <source>
        <dbReference type="SAM" id="MobiDB-lite"/>
    </source>
</evidence>
<reference evidence="2 3" key="1">
    <citation type="submission" date="2015-03" db="EMBL/GenBank/DDBJ databases">
        <authorList>
            <consortium name="Pathogen Informatics"/>
            <person name="Murphy D."/>
        </authorList>
    </citation>
    <scope>NUCLEOTIDE SEQUENCE [LARGE SCALE GENOMIC DNA]</scope>
    <source>
        <strain evidence="2 3">IP05342</strain>
    </source>
</reference>
<dbReference type="EMBL" id="CPXJ01000050">
    <property type="protein sequence ID" value="CNE34138.1"/>
    <property type="molecule type" value="Genomic_DNA"/>
</dbReference>